<evidence type="ECO:0000313" key="3">
    <source>
        <dbReference type="Proteomes" id="UP000221653"/>
    </source>
</evidence>
<feature type="transmembrane region" description="Helical" evidence="1">
    <location>
        <begin position="20"/>
        <end position="44"/>
    </location>
</feature>
<sequence length="193" mass="20274">MTQTLHTSLCRPGRSERQRVVNSAAGFLVAVLLIHSLAGVVWGLGWPRMDVTVSDGAVVPSSAQGDNSVFRWWALVVVISAVICIVASAFLATRLRERNSVGMVLWVAVACAIGAMALYSAGALVASQIYGVPAGFDPAEGDTFSAMRAVPLGAAVPLFSAFVGALTYWTAWVLNTRDDADAVHDVGDGPTQQ</sequence>
<reference evidence="2 3" key="1">
    <citation type="submission" date="2017-10" db="EMBL/GenBank/DDBJ databases">
        <title>Sequencing the genomes of 1000 actinobacteria strains.</title>
        <authorList>
            <person name="Klenk H.-P."/>
        </authorList>
    </citation>
    <scope>NUCLEOTIDE SEQUENCE [LARGE SCALE GENOMIC DNA]</scope>
    <source>
        <strain evidence="2 3">DSM 20688</strain>
    </source>
</reference>
<dbReference type="EMBL" id="PDJF01000001">
    <property type="protein sequence ID" value="PFG28449.1"/>
    <property type="molecule type" value="Genomic_DNA"/>
</dbReference>
<organism evidence="2 3">
    <name type="scientific">Corynebacterium renale</name>
    <dbReference type="NCBI Taxonomy" id="1724"/>
    <lineage>
        <taxon>Bacteria</taxon>
        <taxon>Bacillati</taxon>
        <taxon>Actinomycetota</taxon>
        <taxon>Actinomycetes</taxon>
        <taxon>Mycobacteriales</taxon>
        <taxon>Corynebacteriaceae</taxon>
        <taxon>Corynebacterium</taxon>
    </lineage>
</organism>
<keyword evidence="1" id="KW-1133">Transmembrane helix</keyword>
<keyword evidence="1" id="KW-0472">Membrane</keyword>
<dbReference type="Proteomes" id="UP000221653">
    <property type="component" value="Unassembled WGS sequence"/>
</dbReference>
<comment type="caution">
    <text evidence="2">The sequence shown here is derived from an EMBL/GenBank/DDBJ whole genome shotgun (WGS) entry which is preliminary data.</text>
</comment>
<protein>
    <recommendedName>
        <fullName evidence="4">DUF2567 domain-containing protein</fullName>
    </recommendedName>
</protein>
<evidence type="ECO:0008006" key="4">
    <source>
        <dbReference type="Google" id="ProtNLM"/>
    </source>
</evidence>
<accession>A0A2A9DRB6</accession>
<gene>
    <name evidence="2" type="ORF">ATK06_1560</name>
</gene>
<feature type="transmembrane region" description="Helical" evidence="1">
    <location>
        <begin position="150"/>
        <end position="169"/>
    </location>
</feature>
<dbReference type="STRING" id="1724.GCA_001044175_01139"/>
<feature type="transmembrane region" description="Helical" evidence="1">
    <location>
        <begin position="104"/>
        <end position="130"/>
    </location>
</feature>
<feature type="transmembrane region" description="Helical" evidence="1">
    <location>
        <begin position="70"/>
        <end position="92"/>
    </location>
</feature>
<keyword evidence="1" id="KW-0812">Transmembrane</keyword>
<dbReference type="AlphaFoldDB" id="A0A2A9DRB6"/>
<evidence type="ECO:0000313" key="2">
    <source>
        <dbReference type="EMBL" id="PFG28449.1"/>
    </source>
</evidence>
<proteinExistence type="predicted"/>
<keyword evidence="3" id="KW-1185">Reference proteome</keyword>
<dbReference type="RefSeq" id="WP_143341410.1">
    <property type="nucleotide sequence ID" value="NZ_LDYE01000003.1"/>
</dbReference>
<name>A0A2A9DRB6_9CORY</name>
<evidence type="ECO:0000256" key="1">
    <source>
        <dbReference type="SAM" id="Phobius"/>
    </source>
</evidence>